<dbReference type="Proteomes" id="UP000469763">
    <property type="component" value="Unassembled WGS sequence"/>
</dbReference>
<evidence type="ECO:0000256" key="1">
    <source>
        <dbReference type="SAM" id="MobiDB-lite"/>
    </source>
</evidence>
<dbReference type="InterPro" id="IPR050490">
    <property type="entry name" value="Bact_solute-bd_prot1"/>
</dbReference>
<dbReference type="PANTHER" id="PTHR43649:SF11">
    <property type="entry name" value="ABC TRANSPORTER SUBSTRATE-BINDING PROTEIN YESO-RELATED"/>
    <property type="match status" value="1"/>
</dbReference>
<organism evidence="2 3">
    <name type="scientific">Bifidobacterium avesanii</name>
    <dbReference type="NCBI Taxonomy" id="1798157"/>
    <lineage>
        <taxon>Bacteria</taxon>
        <taxon>Bacillati</taxon>
        <taxon>Actinomycetota</taxon>
        <taxon>Actinomycetes</taxon>
        <taxon>Bifidobacteriales</taxon>
        <taxon>Bifidobacteriaceae</taxon>
        <taxon>Bifidobacterium</taxon>
    </lineage>
</organism>
<proteinExistence type="predicted"/>
<feature type="compositionally biased region" description="Basic and acidic residues" evidence="1">
    <location>
        <begin position="1"/>
        <end position="18"/>
    </location>
</feature>
<reference evidence="2 3" key="1">
    <citation type="submission" date="2019-10" db="EMBL/GenBank/DDBJ databases">
        <title>Bifidobacterium from non-human primates.</title>
        <authorList>
            <person name="Modesto M."/>
        </authorList>
    </citation>
    <scope>NUCLEOTIDE SEQUENCE [LARGE SCALE GENOMIC DNA]</scope>
    <source>
        <strain evidence="2 3">TREC</strain>
    </source>
</reference>
<sequence length="456" mass="49322">MSAHNEHGSGIHPTDRHQSGTRRTITRKAVAVMAATAAVTMVLSGCGADSGSGRNEDGSVTINLNWWGGDERVKRTEEAVKAFEQSHPNIHVEMQYSDWSRYFDKLNTAIAGDNAPDVIQMDEASLATFASQGILLDLGEVSDVLDLSDIDQSLADSGKWEGKQYAMPISSTPFGLIINHDVLDKLGLTLPDTSTWTWDEFIDFAAQVRKKSNGEYYGINSTMGNGMSLHLWARQNNEALYTNGKVSISVDTMTSYLQMAYDWTHGDEIAGTTDQWAEQHSATLNQGALGTGKAAMGFSQTTQLPAYVAAAGTENMTLAPIPNLGKNPKYGYMKPGMHWVISASTKAPKEAAELVNWLVNSEEAGDILGSERGLPANKSILKKMSSSATGADKQSLDFPEQIADTIGDAPEPTPNGASKLNELIMRYEEDVAFGRMDARSAAEAFINDLSHSIETA</sequence>
<evidence type="ECO:0000313" key="3">
    <source>
        <dbReference type="Proteomes" id="UP000469763"/>
    </source>
</evidence>
<dbReference type="OrthoDB" id="7918484at2"/>
<dbReference type="SUPFAM" id="SSF53850">
    <property type="entry name" value="Periplasmic binding protein-like II"/>
    <property type="match status" value="1"/>
</dbReference>
<keyword evidence="3" id="KW-1185">Reference proteome</keyword>
<dbReference type="PANTHER" id="PTHR43649">
    <property type="entry name" value="ARABINOSE-BINDING PROTEIN-RELATED"/>
    <property type="match status" value="1"/>
</dbReference>
<dbReference type="Gene3D" id="3.40.190.10">
    <property type="entry name" value="Periplasmic binding protein-like II"/>
    <property type="match status" value="2"/>
</dbReference>
<dbReference type="InterPro" id="IPR006059">
    <property type="entry name" value="SBP"/>
</dbReference>
<dbReference type="Pfam" id="PF01547">
    <property type="entry name" value="SBP_bac_1"/>
    <property type="match status" value="1"/>
</dbReference>
<dbReference type="RefSeq" id="WP_152349880.1">
    <property type="nucleotide sequence ID" value="NZ_WBSN01000003.1"/>
</dbReference>
<dbReference type="EMBL" id="WHZY01000002">
    <property type="protein sequence ID" value="NEG77718.1"/>
    <property type="molecule type" value="Genomic_DNA"/>
</dbReference>
<dbReference type="AlphaFoldDB" id="A0A7K3TF69"/>
<name>A0A7K3TF69_9BIFI</name>
<feature type="region of interest" description="Disordered" evidence="1">
    <location>
        <begin position="1"/>
        <end position="22"/>
    </location>
</feature>
<comment type="caution">
    <text evidence="2">The sequence shown here is derived from an EMBL/GenBank/DDBJ whole genome shotgun (WGS) entry which is preliminary data.</text>
</comment>
<evidence type="ECO:0000313" key="2">
    <source>
        <dbReference type="EMBL" id="NEG77718.1"/>
    </source>
</evidence>
<dbReference type="CDD" id="cd13585">
    <property type="entry name" value="PBP2_TMBP_like"/>
    <property type="match status" value="1"/>
</dbReference>
<protein>
    <submittedName>
        <fullName evidence="2">Extracellular solute-binding protein</fullName>
    </submittedName>
</protein>
<accession>A0A7K3TF69</accession>
<gene>
    <name evidence="2" type="ORF">GFD22_01690</name>
</gene>